<evidence type="ECO:0000256" key="1">
    <source>
        <dbReference type="SAM" id="MobiDB-lite"/>
    </source>
</evidence>
<dbReference type="EMBL" id="JAULSN010000009">
    <property type="protein sequence ID" value="KAK3364810.1"/>
    <property type="molecule type" value="Genomic_DNA"/>
</dbReference>
<dbReference type="GO" id="GO:0005829">
    <property type="term" value="C:cytosol"/>
    <property type="evidence" value="ECO:0007669"/>
    <property type="project" value="TreeGrafter"/>
</dbReference>
<sequence>MADHPTPHTSDGPVVPRSPTRLRPARRPAWLAAGTEDPPEAAAGEKLPVAAAGEKLPRLRPPRTPPEAAATEMPDEMVRPTYNSVDVPYRLKGEADLPTDPERLLRWLHRLIEQENYQEVVEWAALVSCRAFMELKLPRKTREELIRVCYNAALTPGMEISAKSAFSATLLNLIRNAYGDMFLRRDDLQFDPFGRRDKIFGWHDAYDICIYAREHYDPADRVAILEKALARFDTAHLDKAEDVVRMLVMLLPTTAAPESLPDSQPSALFPTLFSLLAWVAPREDTTSYIVELIFRFASHYLDCEHVPFGSYGIFDRAQASKLFTIIAGLTPIDNDDEQGHDFFEKKPPDRWYSNEWLALAVARCIVSSLSPLGLGPESSMLFCSRYNKEQRRQLATPPQRRISDDLKRRFVLLLREPLLSGCFSPSSNMREPCLDAVEQLAALYLLILLSLEGSEDVVLVLNGANVGDALRLNIRRINHKESRTEKA</sequence>
<feature type="region of interest" description="Disordered" evidence="1">
    <location>
        <begin position="1"/>
        <end position="70"/>
    </location>
</feature>
<dbReference type="GO" id="GO:0005634">
    <property type="term" value="C:nucleus"/>
    <property type="evidence" value="ECO:0007669"/>
    <property type="project" value="TreeGrafter"/>
</dbReference>
<name>A0AAE0JVL7_9PEZI</name>
<dbReference type="PANTHER" id="PTHR32170:SF3">
    <property type="entry name" value="PROTEASOME ACTIVATOR COMPLEX SUBUNIT 4"/>
    <property type="match status" value="1"/>
</dbReference>
<dbReference type="GO" id="GO:0016504">
    <property type="term" value="F:peptidase activator activity"/>
    <property type="evidence" value="ECO:0007669"/>
    <property type="project" value="InterPro"/>
</dbReference>
<reference evidence="3" key="2">
    <citation type="submission" date="2023-06" db="EMBL/GenBank/DDBJ databases">
        <authorList>
            <consortium name="Lawrence Berkeley National Laboratory"/>
            <person name="Haridas S."/>
            <person name="Hensen N."/>
            <person name="Bonometti L."/>
            <person name="Westerberg I."/>
            <person name="Brannstrom I.O."/>
            <person name="Guillou S."/>
            <person name="Cros-Aarteil S."/>
            <person name="Calhoun S."/>
            <person name="Kuo A."/>
            <person name="Mondo S."/>
            <person name="Pangilinan J."/>
            <person name="Riley R."/>
            <person name="Labutti K."/>
            <person name="Andreopoulos B."/>
            <person name="Lipzen A."/>
            <person name="Chen C."/>
            <person name="Yanf M."/>
            <person name="Daum C."/>
            <person name="Ng V."/>
            <person name="Clum A."/>
            <person name="Steindorff A."/>
            <person name="Ohm R."/>
            <person name="Martin F."/>
            <person name="Silar P."/>
            <person name="Natvig D."/>
            <person name="Lalanne C."/>
            <person name="Gautier V."/>
            <person name="Ament-Velasquez S.L."/>
            <person name="Kruys A."/>
            <person name="Hutchinson M.I."/>
            <person name="Powell A.J."/>
            <person name="Barry K."/>
            <person name="Miller A.N."/>
            <person name="Grigoriev I.V."/>
            <person name="Debuchy R."/>
            <person name="Gladieux P."/>
            <person name="Thoren M.H."/>
            <person name="Johannesson H."/>
        </authorList>
    </citation>
    <scope>NUCLEOTIDE SEQUENCE</scope>
    <source>
        <strain evidence="3">CBS 958.72</strain>
    </source>
</reference>
<gene>
    <name evidence="3" type="ORF">B0T24DRAFT_598145</name>
</gene>
<protein>
    <recommendedName>
        <fullName evidence="2">Proteasome activator Blm10 middle HEAT repeats region domain-containing protein</fullName>
    </recommendedName>
</protein>
<organism evidence="3 4">
    <name type="scientific">Lasiosphaeria ovina</name>
    <dbReference type="NCBI Taxonomy" id="92902"/>
    <lineage>
        <taxon>Eukaryota</taxon>
        <taxon>Fungi</taxon>
        <taxon>Dikarya</taxon>
        <taxon>Ascomycota</taxon>
        <taxon>Pezizomycotina</taxon>
        <taxon>Sordariomycetes</taxon>
        <taxon>Sordariomycetidae</taxon>
        <taxon>Sordariales</taxon>
        <taxon>Lasiosphaeriaceae</taxon>
        <taxon>Lasiosphaeria</taxon>
    </lineage>
</organism>
<keyword evidence="4" id="KW-1185">Reference proteome</keyword>
<evidence type="ECO:0000259" key="2">
    <source>
        <dbReference type="Pfam" id="PF16507"/>
    </source>
</evidence>
<feature type="compositionally biased region" description="Low complexity" evidence="1">
    <location>
        <begin position="17"/>
        <end position="33"/>
    </location>
</feature>
<dbReference type="GO" id="GO:0070628">
    <property type="term" value="F:proteasome binding"/>
    <property type="evidence" value="ECO:0007669"/>
    <property type="project" value="InterPro"/>
</dbReference>
<comment type="caution">
    <text evidence="3">The sequence shown here is derived from an EMBL/GenBank/DDBJ whole genome shotgun (WGS) entry which is preliminary data.</text>
</comment>
<evidence type="ECO:0000313" key="3">
    <source>
        <dbReference type="EMBL" id="KAK3364810.1"/>
    </source>
</evidence>
<dbReference type="InterPro" id="IPR035309">
    <property type="entry name" value="PSME4"/>
</dbReference>
<evidence type="ECO:0000313" key="4">
    <source>
        <dbReference type="Proteomes" id="UP001287356"/>
    </source>
</evidence>
<accession>A0AAE0JVL7</accession>
<reference evidence="3" key="1">
    <citation type="journal article" date="2023" name="Mol. Phylogenet. Evol.">
        <title>Genome-scale phylogeny and comparative genomics of the fungal order Sordariales.</title>
        <authorList>
            <person name="Hensen N."/>
            <person name="Bonometti L."/>
            <person name="Westerberg I."/>
            <person name="Brannstrom I.O."/>
            <person name="Guillou S."/>
            <person name="Cros-Aarteil S."/>
            <person name="Calhoun S."/>
            <person name="Haridas S."/>
            <person name="Kuo A."/>
            <person name="Mondo S."/>
            <person name="Pangilinan J."/>
            <person name="Riley R."/>
            <person name="LaButti K."/>
            <person name="Andreopoulos B."/>
            <person name="Lipzen A."/>
            <person name="Chen C."/>
            <person name="Yan M."/>
            <person name="Daum C."/>
            <person name="Ng V."/>
            <person name="Clum A."/>
            <person name="Steindorff A."/>
            <person name="Ohm R.A."/>
            <person name="Martin F."/>
            <person name="Silar P."/>
            <person name="Natvig D.O."/>
            <person name="Lalanne C."/>
            <person name="Gautier V."/>
            <person name="Ament-Velasquez S.L."/>
            <person name="Kruys A."/>
            <person name="Hutchinson M.I."/>
            <person name="Powell A.J."/>
            <person name="Barry K."/>
            <person name="Miller A.N."/>
            <person name="Grigoriev I.V."/>
            <person name="Debuchy R."/>
            <person name="Gladieux P."/>
            <person name="Hiltunen Thoren M."/>
            <person name="Johannesson H."/>
        </authorList>
    </citation>
    <scope>NUCLEOTIDE SEQUENCE</scope>
    <source>
        <strain evidence="3">CBS 958.72</strain>
    </source>
</reference>
<dbReference type="Pfam" id="PF16507">
    <property type="entry name" value="HEAT_PSME4_mid"/>
    <property type="match status" value="1"/>
</dbReference>
<proteinExistence type="predicted"/>
<feature type="domain" description="Proteasome activator Blm10 middle HEAT repeats region" evidence="2">
    <location>
        <begin position="381"/>
        <end position="443"/>
    </location>
</feature>
<dbReference type="PANTHER" id="PTHR32170">
    <property type="entry name" value="PROTEASOME ACTIVATOR COMPLEX SUBUNIT 4"/>
    <property type="match status" value="1"/>
</dbReference>
<dbReference type="AlphaFoldDB" id="A0AAE0JVL7"/>
<dbReference type="GO" id="GO:0010499">
    <property type="term" value="P:proteasomal ubiquitin-independent protein catabolic process"/>
    <property type="evidence" value="ECO:0007669"/>
    <property type="project" value="TreeGrafter"/>
</dbReference>
<dbReference type="Proteomes" id="UP001287356">
    <property type="component" value="Unassembled WGS sequence"/>
</dbReference>
<dbReference type="InterPro" id="IPR032430">
    <property type="entry name" value="Blm10_mid"/>
</dbReference>